<evidence type="ECO:0000313" key="3">
    <source>
        <dbReference type="Proteomes" id="UP000634136"/>
    </source>
</evidence>
<proteinExistence type="predicted"/>
<evidence type="ECO:0000256" key="1">
    <source>
        <dbReference type="SAM" id="MobiDB-lite"/>
    </source>
</evidence>
<dbReference type="EMBL" id="JAAIUW010000013">
    <property type="protein sequence ID" value="KAF7801564.1"/>
    <property type="molecule type" value="Genomic_DNA"/>
</dbReference>
<name>A0A834SE19_9FABA</name>
<dbReference type="AlphaFoldDB" id="A0A834SE19"/>
<organism evidence="2 3">
    <name type="scientific">Senna tora</name>
    <dbReference type="NCBI Taxonomy" id="362788"/>
    <lineage>
        <taxon>Eukaryota</taxon>
        <taxon>Viridiplantae</taxon>
        <taxon>Streptophyta</taxon>
        <taxon>Embryophyta</taxon>
        <taxon>Tracheophyta</taxon>
        <taxon>Spermatophyta</taxon>
        <taxon>Magnoliopsida</taxon>
        <taxon>eudicotyledons</taxon>
        <taxon>Gunneridae</taxon>
        <taxon>Pentapetalae</taxon>
        <taxon>rosids</taxon>
        <taxon>fabids</taxon>
        <taxon>Fabales</taxon>
        <taxon>Fabaceae</taxon>
        <taxon>Caesalpinioideae</taxon>
        <taxon>Cassia clade</taxon>
        <taxon>Senna</taxon>
    </lineage>
</organism>
<feature type="compositionally biased region" description="Polar residues" evidence="1">
    <location>
        <begin position="165"/>
        <end position="176"/>
    </location>
</feature>
<accession>A0A834SE19</accession>
<comment type="caution">
    <text evidence="2">The sequence shown here is derived from an EMBL/GenBank/DDBJ whole genome shotgun (WGS) entry which is preliminary data.</text>
</comment>
<protein>
    <submittedName>
        <fullName evidence="2">Uncharacterized protein</fullName>
    </submittedName>
</protein>
<keyword evidence="3" id="KW-1185">Reference proteome</keyword>
<dbReference type="Proteomes" id="UP000634136">
    <property type="component" value="Unassembled WGS sequence"/>
</dbReference>
<sequence length="217" mass="24376">MARPLRQNSKYMRWYSRHTRRWNDYDLATSGHVELDPMPHGGSRRGTRGYHEVRDPILLAKEFYMGSMPQQHGFEGDAGNVGGKVAANLPQFLVSGNFDARSSNVPVVGGFGVSSYQFPLVPPSRTFREESSLPSSAKQQMPSNISEFNKYAEILSSSGYATPIQTHVNLNKSPPTTDDEGQGSQHDPEPVEMQLRHTKISSKSIRCEMDSHYFMEH</sequence>
<feature type="region of interest" description="Disordered" evidence="1">
    <location>
        <begin position="165"/>
        <end position="195"/>
    </location>
</feature>
<gene>
    <name evidence="2" type="ORF">G2W53_040675</name>
</gene>
<reference evidence="2" key="1">
    <citation type="submission" date="2020-09" db="EMBL/GenBank/DDBJ databases">
        <title>Genome-Enabled Discovery of Anthraquinone Biosynthesis in Senna tora.</title>
        <authorList>
            <person name="Kang S.-H."/>
            <person name="Pandey R.P."/>
            <person name="Lee C.-M."/>
            <person name="Sim J.-S."/>
            <person name="Jeong J.-T."/>
            <person name="Choi B.-S."/>
            <person name="Jung M."/>
            <person name="Ginzburg D."/>
            <person name="Zhao K."/>
            <person name="Won S.Y."/>
            <person name="Oh T.-J."/>
            <person name="Yu Y."/>
            <person name="Kim N.-H."/>
            <person name="Lee O.R."/>
            <person name="Lee T.-H."/>
            <person name="Bashyal P."/>
            <person name="Kim T.-S."/>
            <person name="Lee W.-H."/>
            <person name="Kawkins C."/>
            <person name="Kim C.-K."/>
            <person name="Kim J.S."/>
            <person name="Ahn B.O."/>
            <person name="Rhee S.Y."/>
            <person name="Sohng J.K."/>
        </authorList>
    </citation>
    <scope>NUCLEOTIDE SEQUENCE</scope>
    <source>
        <tissue evidence="2">Leaf</tissue>
    </source>
</reference>
<evidence type="ECO:0000313" key="2">
    <source>
        <dbReference type="EMBL" id="KAF7801564.1"/>
    </source>
</evidence>